<dbReference type="PANTHER" id="PTHR30160:SF1">
    <property type="entry name" value="LIPOPOLYSACCHARIDE 1,2-N-ACETYLGLUCOSAMINETRANSFERASE-RELATED"/>
    <property type="match status" value="1"/>
</dbReference>
<evidence type="ECO:0000313" key="4">
    <source>
        <dbReference type="EMBL" id="KDR34912.1"/>
    </source>
</evidence>
<reference evidence="3" key="1">
    <citation type="journal article" date="2014" name="Int. J. Syst. Evol. Microbiol.">
        <title>Complete genome of a new Firmicutes species belonging to the dominant human colonic microbiota ('Ruminococcus bicirculans') reveals two chromosomes and a selective capacity to utilize plant glucans.</title>
        <authorList>
            <consortium name="NISC Comparative Sequencing Program"/>
            <person name="Wegmann U."/>
            <person name="Louis P."/>
            <person name="Goesmann A."/>
            <person name="Henrissat B."/>
            <person name="Duncan S.H."/>
            <person name="Flint H.J."/>
        </authorList>
    </citation>
    <scope>NUCLEOTIDE SEQUENCE</scope>
    <source>
        <strain evidence="3">CGMCC 1.11013</strain>
    </source>
</reference>
<reference evidence="3" key="4">
    <citation type="submission" date="2024-05" db="EMBL/GenBank/DDBJ databases">
        <authorList>
            <person name="Sun Q."/>
            <person name="Zhou Y."/>
        </authorList>
    </citation>
    <scope>NUCLEOTIDE SEQUENCE</scope>
    <source>
        <strain evidence="3">CGMCC 1.11013</strain>
    </source>
</reference>
<dbReference type="Pfam" id="PF01075">
    <property type="entry name" value="Glyco_transf_9"/>
    <property type="match status" value="1"/>
</dbReference>
<protein>
    <submittedName>
        <fullName evidence="4">ADP-heptose--LPS heptosyltransferase</fullName>
    </submittedName>
    <submittedName>
        <fullName evidence="3">LPS biosynthesis-related glycosyltransferase</fullName>
    </submittedName>
</protein>
<dbReference type="PANTHER" id="PTHR30160">
    <property type="entry name" value="TETRAACYLDISACCHARIDE 4'-KINASE-RELATED"/>
    <property type="match status" value="1"/>
</dbReference>
<reference evidence="4 5" key="2">
    <citation type="submission" date="2014-03" db="EMBL/GenBank/DDBJ databases">
        <title>Draft Genome Sequences of Four Burkholderia Strains.</title>
        <authorList>
            <person name="Liu X.Y."/>
            <person name="Li C.X."/>
            <person name="Xu J.H."/>
        </authorList>
    </citation>
    <scope>NUCLEOTIDE SEQUENCE [LARGE SCALE GENOMIC DNA]</scope>
    <source>
        <strain evidence="4 5">R27</strain>
    </source>
</reference>
<dbReference type="Gene3D" id="3.40.50.2000">
    <property type="entry name" value="Glycogen Phosphorylase B"/>
    <property type="match status" value="2"/>
</dbReference>
<dbReference type="SUPFAM" id="SSF53756">
    <property type="entry name" value="UDP-Glycosyltransferase/glycogen phosphorylase"/>
    <property type="match status" value="1"/>
</dbReference>
<dbReference type="EMBL" id="JFHE01000010">
    <property type="protein sequence ID" value="KDR34912.1"/>
    <property type="molecule type" value="Genomic_DNA"/>
</dbReference>
<keyword evidence="2 4" id="KW-0808">Transferase</keyword>
<dbReference type="OrthoDB" id="9807356at2"/>
<organism evidence="4 5">
    <name type="scientific">Caballeronia grimmiae</name>
    <dbReference type="NCBI Taxonomy" id="1071679"/>
    <lineage>
        <taxon>Bacteria</taxon>
        <taxon>Pseudomonadati</taxon>
        <taxon>Pseudomonadota</taxon>
        <taxon>Betaproteobacteria</taxon>
        <taxon>Burkholderiales</taxon>
        <taxon>Burkholderiaceae</taxon>
        <taxon>Caballeronia</taxon>
    </lineage>
</organism>
<dbReference type="STRING" id="1071679.BG57_02885"/>
<evidence type="ECO:0000256" key="1">
    <source>
        <dbReference type="ARBA" id="ARBA00022676"/>
    </source>
</evidence>
<reference evidence="6" key="3">
    <citation type="journal article" date="2019" name="Int. J. Syst. Evol. Microbiol.">
        <title>The Global Catalogue of Microorganisms (GCM) 10K type strain sequencing project: providing services to taxonomists for standard genome sequencing and annotation.</title>
        <authorList>
            <consortium name="The Broad Institute Genomics Platform"/>
            <consortium name="The Broad Institute Genome Sequencing Center for Infectious Disease"/>
            <person name="Wu L."/>
            <person name="Ma J."/>
        </authorList>
    </citation>
    <scope>NUCLEOTIDE SEQUENCE [LARGE SCALE GENOMIC DNA]</scope>
    <source>
        <strain evidence="6">CGMCC 1.11013</strain>
    </source>
</reference>
<dbReference type="Proteomes" id="UP000597138">
    <property type="component" value="Unassembled WGS sequence"/>
</dbReference>
<evidence type="ECO:0000313" key="6">
    <source>
        <dbReference type="Proteomes" id="UP000597138"/>
    </source>
</evidence>
<sequence length="354" mass="38514">MRPANVERIAIFRALQLGDMLCAVPALRALRRAYPQAHIALIGLPWARSFVERYAHLLDELIVFPGAIGFPEQEETDAHLPAFYDAMRARRFDLAIQLHGSGGVANDIVEQMIARINAGFLKPDEAAREGVFIAWPDALQEVARYNALMDALGIDASDMQLEIPLTRDDTRECDALIDRYALEPSRLVLVHAGSQLPSRRWPAERFAQVAAALANDGWQVALTGSAGEADITASIANTPGVHAIDLTGKTSLGGLAALVARARLIVCNDTGLSHVAAAMRTKSVVIASGSDTRRWAPLDHERHRVLADYPPCRPCAFRDCPYGHPCALNITVGQVLDAARIQLPAEKLETDAHC</sequence>
<dbReference type="CDD" id="cd03789">
    <property type="entry name" value="GT9_LPS_heptosyltransferase"/>
    <property type="match status" value="1"/>
</dbReference>
<proteinExistence type="predicted"/>
<dbReference type="InterPro" id="IPR002201">
    <property type="entry name" value="Glyco_trans_9"/>
</dbReference>
<evidence type="ECO:0000256" key="2">
    <source>
        <dbReference type="ARBA" id="ARBA00022679"/>
    </source>
</evidence>
<name>A0A069P381_9BURK</name>
<evidence type="ECO:0000313" key="3">
    <source>
        <dbReference type="EMBL" id="GGD64617.1"/>
    </source>
</evidence>
<dbReference type="GO" id="GO:0009244">
    <property type="term" value="P:lipopolysaccharide core region biosynthetic process"/>
    <property type="evidence" value="ECO:0007669"/>
    <property type="project" value="TreeGrafter"/>
</dbReference>
<comment type="caution">
    <text evidence="4">The sequence shown here is derived from an EMBL/GenBank/DDBJ whole genome shotgun (WGS) entry which is preliminary data.</text>
</comment>
<keyword evidence="6" id="KW-1185">Reference proteome</keyword>
<dbReference type="Proteomes" id="UP000027439">
    <property type="component" value="Unassembled WGS sequence"/>
</dbReference>
<dbReference type="GO" id="GO:0008713">
    <property type="term" value="F:ADP-heptose-lipopolysaccharide heptosyltransferase activity"/>
    <property type="evidence" value="ECO:0007669"/>
    <property type="project" value="TreeGrafter"/>
</dbReference>
<dbReference type="AlphaFoldDB" id="A0A069P381"/>
<keyword evidence="1" id="KW-0328">Glycosyltransferase</keyword>
<dbReference type="InterPro" id="IPR051199">
    <property type="entry name" value="LPS_LOS_Heptosyltrfase"/>
</dbReference>
<dbReference type="eggNOG" id="COG0859">
    <property type="taxonomic scope" value="Bacteria"/>
</dbReference>
<gene>
    <name evidence="4" type="ORF">BG57_02885</name>
    <name evidence="3" type="ORF">GCM10010985_18410</name>
</gene>
<dbReference type="GO" id="GO:0005829">
    <property type="term" value="C:cytosol"/>
    <property type="evidence" value="ECO:0007669"/>
    <property type="project" value="TreeGrafter"/>
</dbReference>
<dbReference type="EMBL" id="BMEG01000002">
    <property type="protein sequence ID" value="GGD64617.1"/>
    <property type="molecule type" value="Genomic_DNA"/>
</dbReference>
<dbReference type="RefSeq" id="WP_035963763.1">
    <property type="nucleotide sequence ID" value="NZ_BMEG01000002.1"/>
</dbReference>
<accession>A0A069P381</accession>
<evidence type="ECO:0000313" key="5">
    <source>
        <dbReference type="Proteomes" id="UP000027439"/>
    </source>
</evidence>